<feature type="transmembrane region" description="Helical" evidence="2">
    <location>
        <begin position="105"/>
        <end position="127"/>
    </location>
</feature>
<reference evidence="3" key="1">
    <citation type="submission" date="2021-01" db="EMBL/GenBank/DDBJ databases">
        <title>Whole genome shotgun sequence of Actinoplanes cyaneus NBRC 14990.</title>
        <authorList>
            <person name="Komaki H."/>
            <person name="Tamura T."/>
        </authorList>
    </citation>
    <scope>NUCLEOTIDE SEQUENCE</scope>
    <source>
        <strain evidence="3">NBRC 14990</strain>
    </source>
</reference>
<gene>
    <name evidence="3" type="ORF">Acy02nite_66950</name>
</gene>
<dbReference type="RefSeq" id="WP_203749548.1">
    <property type="nucleotide sequence ID" value="NZ_BAAAUC010000006.1"/>
</dbReference>
<comment type="caution">
    <text evidence="3">The sequence shown here is derived from an EMBL/GenBank/DDBJ whole genome shotgun (WGS) entry which is preliminary data.</text>
</comment>
<keyword evidence="2" id="KW-0812">Transmembrane</keyword>
<feature type="region of interest" description="Disordered" evidence="1">
    <location>
        <begin position="132"/>
        <end position="256"/>
    </location>
</feature>
<proteinExistence type="predicted"/>
<feature type="transmembrane region" description="Helical" evidence="2">
    <location>
        <begin position="23"/>
        <end position="50"/>
    </location>
</feature>
<keyword evidence="2" id="KW-0472">Membrane</keyword>
<keyword evidence="2" id="KW-1133">Transmembrane helix</keyword>
<feature type="compositionally biased region" description="Gly residues" evidence="1">
    <location>
        <begin position="216"/>
        <end position="240"/>
    </location>
</feature>
<evidence type="ECO:0000256" key="1">
    <source>
        <dbReference type="SAM" id="MobiDB-lite"/>
    </source>
</evidence>
<dbReference type="EMBL" id="BOMH01000052">
    <property type="protein sequence ID" value="GID68814.1"/>
    <property type="molecule type" value="Genomic_DNA"/>
</dbReference>
<feature type="compositionally biased region" description="Low complexity" evidence="1">
    <location>
        <begin position="158"/>
        <end position="215"/>
    </location>
</feature>
<evidence type="ECO:0000256" key="2">
    <source>
        <dbReference type="SAM" id="Phobius"/>
    </source>
</evidence>
<protein>
    <submittedName>
        <fullName evidence="3">Uncharacterized protein</fullName>
    </submittedName>
</protein>
<organism evidence="3 4">
    <name type="scientific">Actinoplanes cyaneus</name>
    <dbReference type="NCBI Taxonomy" id="52696"/>
    <lineage>
        <taxon>Bacteria</taxon>
        <taxon>Bacillati</taxon>
        <taxon>Actinomycetota</taxon>
        <taxon>Actinomycetes</taxon>
        <taxon>Micromonosporales</taxon>
        <taxon>Micromonosporaceae</taxon>
        <taxon>Actinoplanes</taxon>
    </lineage>
</organism>
<evidence type="ECO:0000313" key="4">
    <source>
        <dbReference type="Proteomes" id="UP000619479"/>
    </source>
</evidence>
<evidence type="ECO:0000313" key="3">
    <source>
        <dbReference type="EMBL" id="GID68814.1"/>
    </source>
</evidence>
<keyword evidence="4" id="KW-1185">Reference proteome</keyword>
<accession>A0A919INC4</accession>
<name>A0A919INC4_9ACTN</name>
<sequence length="256" mass="25074">MTEHAQARTLGGIDIPKTIAGTLAAVSAAVVGSFLGVAGTLVGAAVASLISSIGTEIYHRYLDRGTKKLQAAFVTAPAAVGTPEVAAAEDESPSGTPVKIRWKRIAMVAGGLFLLAMLTLTTAELFAGRSAADATSGRDGGAPTVFNFSGKHSDDTKPAPATSATPGDTDPTPATTSTTTPGDAPSDAGTATTAPAKTATDAPADPQPTGDSDTGTGTGSGDGTGTGSDNGSDTGTGKGGDTTQQQDQGAADQPQQ</sequence>
<dbReference type="AlphaFoldDB" id="A0A919INC4"/>
<dbReference type="Proteomes" id="UP000619479">
    <property type="component" value="Unassembled WGS sequence"/>
</dbReference>